<evidence type="ECO:0000313" key="1">
    <source>
        <dbReference type="EMBL" id="PZN83871.1"/>
    </source>
</evidence>
<protein>
    <submittedName>
        <fullName evidence="1">Uncharacterized protein</fullName>
    </submittedName>
</protein>
<gene>
    <name evidence="1" type="ORF">DM484_03620</name>
</gene>
<accession>A0A2W4RJ04</accession>
<proteinExistence type="predicted"/>
<reference evidence="1 2" key="1">
    <citation type="journal article" date="2018" name="Aquat. Microb. Ecol.">
        <title>Gammaproteobacterial methanotrophs dominate.</title>
        <authorList>
            <person name="Rissanen A.J."/>
            <person name="Saarenheimo J."/>
            <person name="Tiirola M."/>
            <person name="Peura S."/>
            <person name="Aalto S.L."/>
            <person name="Karvinen A."/>
            <person name="Nykanen H."/>
        </authorList>
    </citation>
    <scope>NUCLEOTIDE SEQUENCE [LARGE SCALE GENOMIC DNA]</scope>
    <source>
        <strain evidence="1">AMbin10</strain>
    </source>
</reference>
<organism evidence="1 2">
    <name type="scientific">Candidatus Methylumidiphilus alinenensis</name>
    <dbReference type="NCBI Taxonomy" id="2202197"/>
    <lineage>
        <taxon>Bacteria</taxon>
        <taxon>Pseudomonadati</taxon>
        <taxon>Pseudomonadota</taxon>
        <taxon>Gammaproteobacteria</taxon>
        <taxon>Methylococcales</taxon>
        <taxon>Candidatus Methylumidiphilus</taxon>
    </lineage>
</organism>
<sequence>MTNLKDAIDELIEMYQQDDPSDADFYTREWAQSKVAKSNKSPEEYLADRRATRAAVTAAMAGQDPNKNQPWADALPDWYKEKLCGPVDAISYGLMKKSGELAEFAKAAEGEREGEAQ</sequence>
<comment type="caution">
    <text evidence="1">The sequence shown here is derived from an EMBL/GenBank/DDBJ whole genome shotgun (WGS) entry which is preliminary data.</text>
</comment>
<name>A0A2W4RJ04_9GAMM</name>
<evidence type="ECO:0000313" key="2">
    <source>
        <dbReference type="Proteomes" id="UP000249396"/>
    </source>
</evidence>
<dbReference type="EMBL" id="QJPH01000174">
    <property type="protein sequence ID" value="PZN83871.1"/>
    <property type="molecule type" value="Genomic_DNA"/>
</dbReference>
<dbReference type="Proteomes" id="UP000249396">
    <property type="component" value="Unassembled WGS sequence"/>
</dbReference>
<dbReference type="AlphaFoldDB" id="A0A2W4RJ04"/>